<dbReference type="InterPro" id="IPR050129">
    <property type="entry name" value="Zn_alcohol_dh"/>
</dbReference>
<accession>Q0I1A1</accession>
<feature type="transmembrane region" description="Helical" evidence="2">
    <location>
        <begin position="179"/>
        <end position="198"/>
    </location>
</feature>
<dbReference type="eggNOG" id="COG1063">
    <property type="taxonomic scope" value="Bacteria"/>
</dbReference>
<dbReference type="Gene3D" id="3.90.180.10">
    <property type="entry name" value="Medium-chain alcohol dehydrogenases, catalytic domain"/>
    <property type="match status" value="1"/>
</dbReference>
<gene>
    <name evidence="5" type="ordered locus">HS_0021</name>
</gene>
<feature type="domain" description="Alcohol dehydrogenase-like N-terminal" evidence="4">
    <location>
        <begin position="40"/>
        <end position="149"/>
    </location>
</feature>
<keyword evidence="2" id="KW-1133">Transmembrane helix</keyword>
<evidence type="ECO:0000256" key="1">
    <source>
        <dbReference type="ARBA" id="ARBA00023002"/>
    </source>
</evidence>
<evidence type="ECO:0000259" key="4">
    <source>
        <dbReference type="Pfam" id="PF08240"/>
    </source>
</evidence>
<dbReference type="HOGENOM" id="CLU_026673_11_0_6"/>
<dbReference type="EMBL" id="CP000436">
    <property type="protein sequence ID" value="ABI24302.1"/>
    <property type="molecule type" value="Genomic_DNA"/>
</dbReference>
<keyword evidence="2" id="KW-0812">Transmembrane</keyword>
<dbReference type="SUPFAM" id="SSF51735">
    <property type="entry name" value="NAD(P)-binding Rossmann-fold domains"/>
    <property type="match status" value="1"/>
</dbReference>
<dbReference type="PANTHER" id="PTHR43401:SF2">
    <property type="entry name" value="L-THREONINE 3-DEHYDROGENASE"/>
    <property type="match status" value="1"/>
</dbReference>
<dbReference type="Gene3D" id="3.40.50.720">
    <property type="entry name" value="NAD(P)-binding Rossmann-like Domain"/>
    <property type="match status" value="1"/>
</dbReference>
<name>Q0I1A1_HISS1</name>
<organism evidence="5">
    <name type="scientific">Histophilus somni (strain 129Pt)</name>
    <name type="common">Haemophilus somnus</name>
    <dbReference type="NCBI Taxonomy" id="205914"/>
    <lineage>
        <taxon>Bacteria</taxon>
        <taxon>Pseudomonadati</taxon>
        <taxon>Pseudomonadota</taxon>
        <taxon>Gammaproteobacteria</taxon>
        <taxon>Pasteurellales</taxon>
        <taxon>Pasteurellaceae</taxon>
        <taxon>Histophilus</taxon>
    </lineage>
</organism>
<keyword evidence="1" id="KW-0560">Oxidoreductase</keyword>
<dbReference type="PANTHER" id="PTHR43401">
    <property type="entry name" value="L-THREONINE 3-DEHYDROGENASE"/>
    <property type="match status" value="1"/>
</dbReference>
<keyword evidence="2" id="KW-0472">Membrane</keyword>
<dbReference type="InterPro" id="IPR011032">
    <property type="entry name" value="GroES-like_sf"/>
</dbReference>
<dbReference type="Pfam" id="PF00107">
    <property type="entry name" value="ADH_zinc_N"/>
    <property type="match status" value="1"/>
</dbReference>
<evidence type="ECO:0000259" key="3">
    <source>
        <dbReference type="Pfam" id="PF00107"/>
    </source>
</evidence>
<protein>
    <submittedName>
        <fullName evidence="5">Zn-binding dehydrogenase</fullName>
    </submittedName>
</protein>
<dbReference type="AlphaFoldDB" id="Q0I1A1"/>
<dbReference type="KEGG" id="hso:HS_0021"/>
<evidence type="ECO:0000256" key="2">
    <source>
        <dbReference type="SAM" id="Phobius"/>
    </source>
</evidence>
<dbReference type="GO" id="GO:0016491">
    <property type="term" value="F:oxidoreductase activity"/>
    <property type="evidence" value="ECO:0007669"/>
    <property type="project" value="UniProtKB-KW"/>
</dbReference>
<reference evidence="5" key="1">
    <citation type="submission" date="2006-08" db="EMBL/GenBank/DDBJ databases">
        <title>Complete genome sequence of Haemophilus somnus 129PT.</title>
        <authorList>
            <person name="Copeland A."/>
            <person name="Lucas S."/>
            <person name="Lapidus A."/>
            <person name="Barry K."/>
            <person name="Glavina del Rio T."/>
            <person name="Hammon N."/>
            <person name="Dalin E."/>
            <person name="Tice H."/>
            <person name="Pitluck S."/>
            <person name="Brettin T.S."/>
            <person name="Bruce D."/>
            <person name="Challacombe J.F."/>
            <person name="Chertkov O."/>
            <person name="Detter J.C."/>
            <person name="Gilna P."/>
            <person name="Han S."/>
            <person name="Misra M."/>
            <person name="Tapia R."/>
            <person name="Thayer N.N."/>
            <person name="Xie G."/>
            <person name="Inzana T.J."/>
            <person name="Duncan A.J."/>
            <person name="Siddaramppa S."/>
            <person name="Richardson P."/>
        </authorList>
    </citation>
    <scope>NUCLEOTIDE SEQUENCE</scope>
    <source>
        <strain evidence="5">129PT</strain>
    </source>
</reference>
<evidence type="ECO:0000313" key="5">
    <source>
        <dbReference type="EMBL" id="ABI24302.1"/>
    </source>
</evidence>
<feature type="domain" description="Alcohol dehydrogenase-like C-terminal" evidence="3">
    <location>
        <begin position="186"/>
        <end position="312"/>
    </location>
</feature>
<dbReference type="InterPro" id="IPR013154">
    <property type="entry name" value="ADH-like_N"/>
</dbReference>
<dbReference type="InterPro" id="IPR013149">
    <property type="entry name" value="ADH-like_C"/>
</dbReference>
<dbReference type="Pfam" id="PF08240">
    <property type="entry name" value="ADH_N"/>
    <property type="match status" value="1"/>
</dbReference>
<dbReference type="InterPro" id="IPR036291">
    <property type="entry name" value="NAD(P)-bd_dom_sf"/>
</dbReference>
<sequence>MSINFVKEGNIMSKYVRSVCLVEPKKVDIKTVLYPKKGECDVLIKVESIGICGSDIGAFRGTNPLVTYPRILGHEIVGTVIESGVGMPKNINIGDRVILEPYIYCGHCYPCSISRTNCCEALKVLGVHIDGAMQEIVRHPAHMLIKAPDIPIHELALAEPLTISLHAIRRTKVKAGEHVAIIGAGAIGLMAALVAKAYGATPILIDILDKRLDYAKSIGIPNIINPAKENDLEAIKSITNGRMAEVVIEASGANIAVQNTLKYTSFAGRIALTGWPKNETPLPTNLITFKELNIYGARTSKGEFEEALKLLESRKIEPKNIISKVITFDEIPHYIEELSENPDDYLKIIAVF</sequence>
<proteinExistence type="predicted"/>
<dbReference type="SUPFAM" id="SSF50129">
    <property type="entry name" value="GroES-like"/>
    <property type="match status" value="1"/>
</dbReference>